<dbReference type="Pfam" id="PF14929">
    <property type="entry name" value="TAF1_subA"/>
    <property type="match status" value="1"/>
</dbReference>
<organism evidence="1 2">
    <name type="scientific">Crassostrea virginica</name>
    <name type="common">Eastern oyster</name>
    <dbReference type="NCBI Taxonomy" id="6565"/>
    <lineage>
        <taxon>Eukaryota</taxon>
        <taxon>Metazoa</taxon>
        <taxon>Spiralia</taxon>
        <taxon>Lophotrochozoa</taxon>
        <taxon>Mollusca</taxon>
        <taxon>Bivalvia</taxon>
        <taxon>Autobranchia</taxon>
        <taxon>Pteriomorphia</taxon>
        <taxon>Ostreida</taxon>
        <taxon>Ostreoidea</taxon>
        <taxon>Ostreidae</taxon>
        <taxon>Crassostrea</taxon>
    </lineage>
</organism>
<protein>
    <submittedName>
        <fullName evidence="2">TATA box-binding protein-associated factor RNA polymerase I subunit A-like</fullName>
    </submittedName>
</protein>
<sequence length="328" mass="37708">IQTILESACKSVKTLVRINSKEVLLEYLLFVLHQGGVTEAKYIFTDVPKQKGGSVSDQTKQVDILCKAYQGLVFYVEWMMAKNRHQKLTALGDHLDDDTSENFDQLMRSCADKALKCFDVLKDSPGVWDIFITKQVQILEHHEKLDEAGAILQTYKTQNEDNPNAHKYLYDYAVQHQWPLSARINLLKDLSEHVPSDPLVLELCELLIQENNRSEAIPFLFDLLDDGRWQFEIKPWKLMSKLMTSVGKKNKNVVQECLTYRLSWWPQYHFASVHNCSSQLCLHKAICCLIMDPTNKSFIEIAKATLASEEKEEFSSIEQNLKCSSEVT</sequence>
<name>A0A8B8DZJ9_CRAVI</name>
<feature type="non-terminal residue" evidence="2">
    <location>
        <position position="1"/>
    </location>
</feature>
<dbReference type="GO" id="GO:0006360">
    <property type="term" value="P:transcription by RNA polymerase I"/>
    <property type="evidence" value="ECO:0007669"/>
    <property type="project" value="InterPro"/>
</dbReference>
<dbReference type="OrthoDB" id="6272197at2759"/>
<dbReference type="Proteomes" id="UP000694844">
    <property type="component" value="Chromosome 4"/>
</dbReference>
<evidence type="ECO:0000313" key="2">
    <source>
        <dbReference type="RefSeq" id="XP_022333697.1"/>
    </source>
</evidence>
<evidence type="ECO:0000313" key="1">
    <source>
        <dbReference type="Proteomes" id="UP000694844"/>
    </source>
</evidence>
<dbReference type="GeneID" id="111130760"/>
<dbReference type="InterPro" id="IPR039495">
    <property type="entry name" value="TAF1A"/>
</dbReference>
<dbReference type="KEGG" id="cvn:111130760"/>
<dbReference type="PANTHER" id="PTHR32122">
    <property type="entry name" value="TATA BOX-BINDING PROTEIN ASSOCIATED FACTOR RNA POLYMERASE I SUBUNIT A"/>
    <property type="match status" value="1"/>
</dbReference>
<dbReference type="GO" id="GO:0000120">
    <property type="term" value="C:RNA polymerase I transcription regulator complex"/>
    <property type="evidence" value="ECO:0007669"/>
    <property type="project" value="InterPro"/>
</dbReference>
<dbReference type="InterPro" id="IPR052669">
    <property type="entry name" value="SL1/TIF-IB_Component"/>
</dbReference>
<accession>A0A8B8DZJ9</accession>
<keyword evidence="1" id="KW-1185">Reference proteome</keyword>
<dbReference type="AlphaFoldDB" id="A0A8B8DZJ9"/>
<gene>
    <name evidence="2" type="primary">LOC111130760</name>
</gene>
<proteinExistence type="predicted"/>
<reference evidence="2" key="1">
    <citation type="submission" date="2025-08" db="UniProtKB">
        <authorList>
            <consortium name="RefSeq"/>
        </authorList>
    </citation>
    <scope>IDENTIFICATION</scope>
    <source>
        <tissue evidence="2">Whole sample</tissue>
    </source>
</reference>
<dbReference type="PANTHER" id="PTHR32122:SF1">
    <property type="entry name" value="TATA BOX-BINDING PROTEIN-ASSOCIATED FACTOR RNA POLYMERASE I SUBUNIT A"/>
    <property type="match status" value="1"/>
</dbReference>
<dbReference type="RefSeq" id="XP_022333697.1">
    <property type="nucleotide sequence ID" value="XM_022477989.1"/>
</dbReference>